<evidence type="ECO:0000256" key="1">
    <source>
        <dbReference type="SAM" id="MobiDB-lite"/>
    </source>
</evidence>
<dbReference type="EMBL" id="CAJPIN010043328">
    <property type="protein sequence ID" value="CAG2065467.1"/>
    <property type="molecule type" value="Genomic_DNA"/>
</dbReference>
<protein>
    <submittedName>
        <fullName evidence="2">Uncharacterized protein</fullName>
    </submittedName>
</protein>
<feature type="compositionally biased region" description="Polar residues" evidence="1">
    <location>
        <begin position="15"/>
        <end position="27"/>
    </location>
</feature>
<feature type="region of interest" description="Disordered" evidence="1">
    <location>
        <begin position="1"/>
        <end position="35"/>
    </location>
</feature>
<proteinExistence type="predicted"/>
<sequence>MISNIDPPIVPADSMSLSSPPGTSVQSPRDFDKLSETPLPTEVQQLPENLQNLLLGRVASIRTNNKTRKIVIYVCAADSQDCCVEKGSLHNTVYPELRAYCHGRGYELHIVDLHWKTGLEKQQDHEFPELCLGELSRMCQDDSFPT</sequence>
<gene>
    <name evidence="2" type="ORF">TPAB3V08_LOCUS12411</name>
</gene>
<dbReference type="PANTHER" id="PTHR19871:SF37">
    <property type="entry name" value="GH25853P"/>
    <property type="match status" value="1"/>
</dbReference>
<evidence type="ECO:0000313" key="2">
    <source>
        <dbReference type="EMBL" id="CAG2065467.1"/>
    </source>
</evidence>
<accession>A0ABN7PE21</accession>
<feature type="non-terminal residue" evidence="2">
    <location>
        <position position="146"/>
    </location>
</feature>
<dbReference type="Proteomes" id="UP001153148">
    <property type="component" value="Unassembled WGS sequence"/>
</dbReference>
<reference evidence="2" key="1">
    <citation type="submission" date="2021-03" db="EMBL/GenBank/DDBJ databases">
        <authorList>
            <person name="Tran Van P."/>
        </authorList>
    </citation>
    <scope>NUCLEOTIDE SEQUENCE</scope>
</reference>
<keyword evidence="3" id="KW-1185">Reference proteome</keyword>
<comment type="caution">
    <text evidence="2">The sequence shown here is derived from an EMBL/GenBank/DDBJ whole genome shotgun (WGS) entry which is preliminary data.</text>
</comment>
<dbReference type="PANTHER" id="PTHR19871">
    <property type="entry name" value="BETA TRANSDUCIN-RELATED PROTEIN"/>
    <property type="match status" value="1"/>
</dbReference>
<dbReference type="InterPro" id="IPR052752">
    <property type="entry name" value="NACHT-WD_repeat"/>
</dbReference>
<evidence type="ECO:0000313" key="3">
    <source>
        <dbReference type="Proteomes" id="UP001153148"/>
    </source>
</evidence>
<organism evidence="2 3">
    <name type="scientific">Timema podura</name>
    <name type="common">Walking stick</name>
    <dbReference type="NCBI Taxonomy" id="61482"/>
    <lineage>
        <taxon>Eukaryota</taxon>
        <taxon>Metazoa</taxon>
        <taxon>Ecdysozoa</taxon>
        <taxon>Arthropoda</taxon>
        <taxon>Hexapoda</taxon>
        <taxon>Insecta</taxon>
        <taxon>Pterygota</taxon>
        <taxon>Neoptera</taxon>
        <taxon>Polyneoptera</taxon>
        <taxon>Phasmatodea</taxon>
        <taxon>Timematodea</taxon>
        <taxon>Timematoidea</taxon>
        <taxon>Timematidae</taxon>
        <taxon>Timema</taxon>
    </lineage>
</organism>
<name>A0ABN7PE21_TIMPD</name>